<evidence type="ECO:0000313" key="3">
    <source>
        <dbReference type="Proteomes" id="UP000284416"/>
    </source>
</evidence>
<keyword evidence="3" id="KW-1185">Reference proteome</keyword>
<gene>
    <name evidence="2" type="ORF">D1B31_13605</name>
</gene>
<dbReference type="Proteomes" id="UP000284416">
    <property type="component" value="Unassembled WGS sequence"/>
</dbReference>
<organism evidence="2 3">
    <name type="scientific">Neobacillus notoginsengisoli</name>
    <dbReference type="NCBI Taxonomy" id="1578198"/>
    <lineage>
        <taxon>Bacteria</taxon>
        <taxon>Bacillati</taxon>
        <taxon>Bacillota</taxon>
        <taxon>Bacilli</taxon>
        <taxon>Bacillales</taxon>
        <taxon>Bacillaceae</taxon>
        <taxon>Neobacillus</taxon>
    </lineage>
</organism>
<name>A0A417YSS5_9BACI</name>
<reference evidence="2 3" key="1">
    <citation type="journal article" date="2017" name="Int. J. Syst. Evol. Microbiol.">
        <title>Bacillus notoginsengisoli sp. nov., a novel bacterium isolated from the rhizosphere of Panax notoginseng.</title>
        <authorList>
            <person name="Zhang M.Y."/>
            <person name="Cheng J."/>
            <person name="Cai Y."/>
            <person name="Zhang T.Y."/>
            <person name="Wu Y.Y."/>
            <person name="Manikprabhu D."/>
            <person name="Li W.J."/>
            <person name="Zhang Y.X."/>
        </authorList>
    </citation>
    <scope>NUCLEOTIDE SEQUENCE [LARGE SCALE GENOMIC DNA]</scope>
    <source>
        <strain evidence="2 3">JCM 30743</strain>
    </source>
</reference>
<comment type="caution">
    <text evidence="2">The sequence shown here is derived from an EMBL/GenBank/DDBJ whole genome shotgun (WGS) entry which is preliminary data.</text>
</comment>
<evidence type="ECO:0000256" key="1">
    <source>
        <dbReference type="SAM" id="MobiDB-lite"/>
    </source>
</evidence>
<protein>
    <submittedName>
        <fullName evidence="2">Uncharacterized protein</fullName>
    </submittedName>
</protein>
<dbReference type="EMBL" id="QWEG01000008">
    <property type="protein sequence ID" value="RHW38996.1"/>
    <property type="molecule type" value="Genomic_DNA"/>
</dbReference>
<accession>A0A417YSS5</accession>
<feature type="region of interest" description="Disordered" evidence="1">
    <location>
        <begin position="29"/>
        <end position="60"/>
    </location>
</feature>
<proteinExistence type="predicted"/>
<feature type="compositionally biased region" description="Basic residues" evidence="1">
    <location>
        <begin position="38"/>
        <end position="57"/>
    </location>
</feature>
<sequence>MTPFELFRLPNEALEPSRCLFRLPNEAVEPSPASLLGKKLKKQKPKTKNQNSKKAKKSGPCVAGAHIIKGRLIKGKARLFKHVKLGETFAI</sequence>
<dbReference type="AlphaFoldDB" id="A0A417YSS5"/>
<evidence type="ECO:0000313" key="2">
    <source>
        <dbReference type="EMBL" id="RHW38996.1"/>
    </source>
</evidence>